<dbReference type="Pfam" id="PF14922">
    <property type="entry name" value="FWWh"/>
    <property type="match status" value="1"/>
</dbReference>
<organism evidence="3 4">
    <name type="scientific">Ridgeia piscesae</name>
    <name type="common">Tubeworm</name>
    <dbReference type="NCBI Taxonomy" id="27915"/>
    <lineage>
        <taxon>Eukaryota</taxon>
        <taxon>Metazoa</taxon>
        <taxon>Spiralia</taxon>
        <taxon>Lophotrochozoa</taxon>
        <taxon>Annelida</taxon>
        <taxon>Polychaeta</taxon>
        <taxon>Sedentaria</taxon>
        <taxon>Canalipalpata</taxon>
        <taxon>Sabellida</taxon>
        <taxon>Siboglinidae</taxon>
        <taxon>Ridgeia</taxon>
    </lineage>
</organism>
<accession>A0AAD9KZF0</accession>
<reference evidence="3" key="1">
    <citation type="journal article" date="2023" name="Mol. Biol. Evol.">
        <title>Third-Generation Sequencing Reveals the Adaptive Role of the Epigenome in Three Deep-Sea Polychaetes.</title>
        <authorList>
            <person name="Perez M."/>
            <person name="Aroh O."/>
            <person name="Sun Y."/>
            <person name="Lan Y."/>
            <person name="Juniper S.K."/>
            <person name="Young C.R."/>
            <person name="Angers B."/>
            <person name="Qian P.Y."/>
        </authorList>
    </citation>
    <scope>NUCLEOTIDE SEQUENCE</scope>
    <source>
        <strain evidence="3">R07B-5</strain>
    </source>
</reference>
<dbReference type="PANTHER" id="PTHR33560">
    <property type="entry name" value="PROTEIN FAM227B"/>
    <property type="match status" value="1"/>
</dbReference>
<feature type="compositionally biased region" description="Basic and acidic residues" evidence="2">
    <location>
        <begin position="416"/>
        <end position="428"/>
    </location>
</feature>
<name>A0AAD9KZF0_RIDPI</name>
<keyword evidence="4" id="KW-1185">Reference proteome</keyword>
<evidence type="ECO:0000313" key="4">
    <source>
        <dbReference type="Proteomes" id="UP001209878"/>
    </source>
</evidence>
<dbReference type="AlphaFoldDB" id="A0AAD9KZF0"/>
<feature type="compositionally biased region" description="Polar residues" evidence="2">
    <location>
        <begin position="369"/>
        <end position="378"/>
    </location>
</feature>
<dbReference type="EMBL" id="JAODUO010000453">
    <property type="protein sequence ID" value="KAK2180226.1"/>
    <property type="molecule type" value="Genomic_DNA"/>
</dbReference>
<feature type="compositionally biased region" description="Polar residues" evidence="2">
    <location>
        <begin position="471"/>
        <end position="483"/>
    </location>
</feature>
<evidence type="ECO:0000256" key="2">
    <source>
        <dbReference type="SAM" id="MobiDB-lite"/>
    </source>
</evidence>
<evidence type="ECO:0000313" key="3">
    <source>
        <dbReference type="EMBL" id="KAK2180226.1"/>
    </source>
</evidence>
<feature type="region of interest" description="Disordered" evidence="2">
    <location>
        <begin position="454"/>
        <end position="486"/>
    </location>
</feature>
<sequence length="638" mass="72997">MAEYSHSRRRGRINEAASPMMCVDETLGERQDVVDGRKKKILETQYNRSPFLIGSIEEVNRRISKLDEKLQRYTQLVVESRTSGASSSMTDIVAYSDMVQDKHSTKEREIQEINQFAGVYAFKSTFFNKPNERMRNIQKITMAPGKPPALKKDTGTGKPKFVELHQYPGYHSKEMTVLPHDCHTQTLLRKVAAAQPKADRMFTYKPVFEKLFLSEMAQAMLQDIFWWVFLEKWQPNKQIQQLLFNRVAHNYVKLLVYAKHPRYRYTFLRDFPNLLTQSVYAAYCEVFPDSYRQFGEEFKEYIISLVFEWVTGLPPAPRLWLQWNMDELEPAGIKLREDMLKQGKGKKSTPASSVLSFLDLIDSSMAGHQQMGSQSTLHQAGSVSSVSSAQGTKRVRLAKKHYSQETSSEISQHRSQRSDPKSVDSRPLKLDVAFKGRGKTMDEALTPIHEFDEESRMTKGSMSGSPDAKVSTRSSMPNKSNLLESHPIGKGAEITKVTFDVNGRSPLVAHYLRMRNLEYKTGPLYQIQFSKVTNLPPLDSTTYKDLLQESYKSIHQLDKTVKKRYEQELVEQTKFLRRQRHQQDELKAKQAMLLSKPAEVKQIADLIILGQKTDKDSFMGSAEAAIHAALVNQEVSPG</sequence>
<gene>
    <name evidence="3" type="ORF">NP493_453g03038</name>
</gene>
<evidence type="ECO:0008006" key="5">
    <source>
        <dbReference type="Google" id="ProtNLM"/>
    </source>
</evidence>
<comment type="caution">
    <text evidence="3">The sequence shown here is derived from an EMBL/GenBank/DDBJ whole genome shotgun (WGS) entry which is preliminary data.</text>
</comment>
<feature type="compositionally biased region" description="Low complexity" evidence="2">
    <location>
        <begin position="379"/>
        <end position="391"/>
    </location>
</feature>
<dbReference type="PANTHER" id="PTHR33560:SF1">
    <property type="entry name" value="PROTEIN FAM227A"/>
    <property type="match status" value="1"/>
</dbReference>
<protein>
    <recommendedName>
        <fullName evidence="5">Protein FAM227B</fullName>
    </recommendedName>
</protein>
<dbReference type="Proteomes" id="UP001209878">
    <property type="component" value="Unassembled WGS sequence"/>
</dbReference>
<feature type="region of interest" description="Disordered" evidence="2">
    <location>
        <begin position="369"/>
        <end position="428"/>
    </location>
</feature>
<evidence type="ECO:0000256" key="1">
    <source>
        <dbReference type="ARBA" id="ARBA00008666"/>
    </source>
</evidence>
<proteinExistence type="inferred from homology"/>
<comment type="similarity">
    <text evidence="1">Belongs to the FAM227 family.</text>
</comment>
<dbReference type="InterPro" id="IPR029417">
    <property type="entry name" value="FAM227"/>
</dbReference>